<organism evidence="1 2">
    <name type="scientific">Cetraspora pellucida</name>
    <dbReference type="NCBI Taxonomy" id="1433469"/>
    <lineage>
        <taxon>Eukaryota</taxon>
        <taxon>Fungi</taxon>
        <taxon>Fungi incertae sedis</taxon>
        <taxon>Mucoromycota</taxon>
        <taxon>Glomeromycotina</taxon>
        <taxon>Glomeromycetes</taxon>
        <taxon>Diversisporales</taxon>
        <taxon>Gigasporaceae</taxon>
        <taxon>Cetraspora</taxon>
    </lineage>
</organism>
<dbReference type="AlphaFoldDB" id="A0A9N9JVU4"/>
<dbReference type="Proteomes" id="UP000789759">
    <property type="component" value="Unassembled WGS sequence"/>
</dbReference>
<comment type="caution">
    <text evidence="1">The sequence shown here is derived from an EMBL/GenBank/DDBJ whole genome shotgun (WGS) entry which is preliminary data.</text>
</comment>
<name>A0A9N9JVU4_9GLOM</name>
<accession>A0A9N9JVU4</accession>
<evidence type="ECO:0000313" key="2">
    <source>
        <dbReference type="Proteomes" id="UP000789759"/>
    </source>
</evidence>
<reference evidence="1" key="1">
    <citation type="submission" date="2021-06" db="EMBL/GenBank/DDBJ databases">
        <authorList>
            <person name="Kallberg Y."/>
            <person name="Tangrot J."/>
            <person name="Rosling A."/>
        </authorList>
    </citation>
    <scope>NUCLEOTIDE SEQUENCE</scope>
    <source>
        <strain evidence="1">FL966</strain>
    </source>
</reference>
<sequence length="73" mass="8474">MLSRYEESVANFNNSIVLLKADVIDYYSLDLNKALEVSLDDKIILARRADVHRILERYEEALEDLNDLLETDS</sequence>
<dbReference type="EMBL" id="CAJVQA010030117">
    <property type="protein sequence ID" value="CAG8798591.1"/>
    <property type="molecule type" value="Genomic_DNA"/>
</dbReference>
<dbReference type="SUPFAM" id="SSF48452">
    <property type="entry name" value="TPR-like"/>
    <property type="match status" value="1"/>
</dbReference>
<evidence type="ECO:0000313" key="1">
    <source>
        <dbReference type="EMBL" id="CAG8798591.1"/>
    </source>
</evidence>
<dbReference type="InterPro" id="IPR011990">
    <property type="entry name" value="TPR-like_helical_dom_sf"/>
</dbReference>
<dbReference type="Gene3D" id="1.25.40.10">
    <property type="entry name" value="Tetratricopeptide repeat domain"/>
    <property type="match status" value="1"/>
</dbReference>
<proteinExistence type="predicted"/>
<gene>
    <name evidence="1" type="ORF">CPELLU_LOCUS17528</name>
</gene>
<keyword evidence="2" id="KW-1185">Reference proteome</keyword>
<protein>
    <submittedName>
        <fullName evidence="1">6834_t:CDS:1</fullName>
    </submittedName>
</protein>